<keyword evidence="1" id="KW-0285">Flavoprotein</keyword>
<keyword evidence="7" id="KW-1185">Reference proteome</keyword>
<dbReference type="PANTHER" id="PTHR42847">
    <property type="entry name" value="ALKANESULFONATE MONOOXYGENASE"/>
    <property type="match status" value="1"/>
</dbReference>
<feature type="domain" description="Luciferase-like" evidence="5">
    <location>
        <begin position="16"/>
        <end position="178"/>
    </location>
</feature>
<dbReference type="Gene3D" id="3.20.20.30">
    <property type="entry name" value="Luciferase-like domain"/>
    <property type="match status" value="1"/>
</dbReference>
<dbReference type="GO" id="GO:0008726">
    <property type="term" value="F:alkanesulfonate monooxygenase activity"/>
    <property type="evidence" value="ECO:0007669"/>
    <property type="project" value="TreeGrafter"/>
</dbReference>
<keyword evidence="2" id="KW-0288">FMN</keyword>
<dbReference type="GO" id="GO:0046306">
    <property type="term" value="P:alkanesulfonate catabolic process"/>
    <property type="evidence" value="ECO:0007669"/>
    <property type="project" value="TreeGrafter"/>
</dbReference>
<evidence type="ECO:0000313" key="7">
    <source>
        <dbReference type="Proteomes" id="UP000431401"/>
    </source>
</evidence>
<keyword evidence="3 6" id="KW-0560">Oxidoreductase</keyword>
<dbReference type="NCBIfam" id="TIGR03621">
    <property type="entry name" value="F420_MSMEG_2516"/>
    <property type="match status" value="1"/>
</dbReference>
<name>A0A7K0DSU5_9NOCA</name>
<dbReference type="AlphaFoldDB" id="A0A7K0DSU5"/>
<dbReference type="GO" id="GO:0052749">
    <property type="term" value="F:glucose-6-phosphate dehydrogenase (coenzyme F420) activity"/>
    <property type="evidence" value="ECO:0007669"/>
    <property type="project" value="UniProtKB-EC"/>
</dbReference>
<dbReference type="InterPro" id="IPR011251">
    <property type="entry name" value="Luciferase-like_dom"/>
</dbReference>
<proteinExistence type="predicted"/>
<sequence>MSDFRFGVNMLSLGSRAEWIEKCRRAEELGFDVIGVPDHLGLPAPFPAMVLAAAVTERVRVNSFVLNVPFYNPVLLAREVATVDLLTDGRVEIGLGAGYVKAEFDAAGIAFPTGRQRVEQLAETVSTFRKLFGDNGYEPQPTRPGGPPLLIAGWGDRLLRVAAEHADVIAFTGAGTDDSGHLTGAGPEALDRRVEYVRGLLGARRDRVEFNLLLQALAGPGERPELVERMAAHLPPDLLERVEEVPMLLVGDHAEMADRLRERRERFGINYLTVLEPNMAKFAPLIPLLRS</sequence>
<dbReference type="RefSeq" id="WP_153345063.1">
    <property type="nucleotide sequence ID" value="NZ_WEGI01000009.1"/>
</dbReference>
<gene>
    <name evidence="6" type="primary">fgd_8</name>
    <name evidence="6" type="ORF">NRB56_44300</name>
</gene>
<reference evidence="6 7" key="1">
    <citation type="submission" date="2019-10" db="EMBL/GenBank/DDBJ databases">
        <title>Nocardia macrotermitis sp. nov. and Nocardia aurantia sp. nov., isolated from the gut of fungus growing-termite Macrotermes natalensis.</title>
        <authorList>
            <person name="Benndorf R."/>
            <person name="Schwitalla J."/>
            <person name="Martin K."/>
            <person name="De Beer W."/>
            <person name="Kaster A.-K."/>
            <person name="Vollmers J."/>
            <person name="Poulsen M."/>
            <person name="Beemelmanns C."/>
        </authorList>
    </citation>
    <scope>NUCLEOTIDE SEQUENCE [LARGE SCALE GENOMIC DNA]</scope>
    <source>
        <strain evidence="6 7">RB56</strain>
    </source>
</reference>
<dbReference type="EC" id="1.1.98.2" evidence="6"/>
<organism evidence="6 7">
    <name type="scientific">Nocardia aurantia</name>
    <dbReference type="NCBI Taxonomy" id="2585199"/>
    <lineage>
        <taxon>Bacteria</taxon>
        <taxon>Bacillati</taxon>
        <taxon>Actinomycetota</taxon>
        <taxon>Actinomycetes</taxon>
        <taxon>Mycobacteriales</taxon>
        <taxon>Nocardiaceae</taxon>
        <taxon>Nocardia</taxon>
    </lineage>
</organism>
<evidence type="ECO:0000256" key="2">
    <source>
        <dbReference type="ARBA" id="ARBA00022643"/>
    </source>
</evidence>
<dbReference type="Pfam" id="PF00296">
    <property type="entry name" value="Bac_luciferase"/>
    <property type="match status" value="1"/>
</dbReference>
<evidence type="ECO:0000256" key="4">
    <source>
        <dbReference type="ARBA" id="ARBA00023033"/>
    </source>
</evidence>
<dbReference type="EMBL" id="WEGI01000009">
    <property type="protein sequence ID" value="MQY28845.1"/>
    <property type="molecule type" value="Genomic_DNA"/>
</dbReference>
<evidence type="ECO:0000259" key="5">
    <source>
        <dbReference type="Pfam" id="PF00296"/>
    </source>
</evidence>
<dbReference type="SUPFAM" id="SSF51679">
    <property type="entry name" value="Bacterial luciferase-like"/>
    <property type="match status" value="1"/>
</dbReference>
<dbReference type="Proteomes" id="UP000431401">
    <property type="component" value="Unassembled WGS sequence"/>
</dbReference>
<protein>
    <submittedName>
        <fullName evidence="6">F420-dependent glucose-6-phosphate dehydrogenase</fullName>
        <ecNumber evidence="6">1.1.98.2</ecNumber>
    </submittedName>
</protein>
<evidence type="ECO:0000256" key="1">
    <source>
        <dbReference type="ARBA" id="ARBA00022630"/>
    </source>
</evidence>
<dbReference type="InterPro" id="IPR019923">
    <property type="entry name" value="Lucif-like_OxRdtase_MSMEG_2516"/>
</dbReference>
<accession>A0A7K0DSU5</accession>
<keyword evidence="4" id="KW-0503">Monooxygenase</keyword>
<evidence type="ECO:0000313" key="6">
    <source>
        <dbReference type="EMBL" id="MQY28845.1"/>
    </source>
</evidence>
<comment type="caution">
    <text evidence="6">The sequence shown here is derived from an EMBL/GenBank/DDBJ whole genome shotgun (WGS) entry which is preliminary data.</text>
</comment>
<evidence type="ECO:0000256" key="3">
    <source>
        <dbReference type="ARBA" id="ARBA00023002"/>
    </source>
</evidence>
<dbReference type="OrthoDB" id="4288123at2"/>
<dbReference type="InterPro" id="IPR036661">
    <property type="entry name" value="Luciferase-like_sf"/>
</dbReference>
<dbReference type="PANTHER" id="PTHR42847:SF4">
    <property type="entry name" value="ALKANESULFONATE MONOOXYGENASE-RELATED"/>
    <property type="match status" value="1"/>
</dbReference>
<dbReference type="InterPro" id="IPR050172">
    <property type="entry name" value="SsuD_RutA_monooxygenase"/>
</dbReference>